<proteinExistence type="predicted"/>
<evidence type="ECO:0000256" key="1">
    <source>
        <dbReference type="SAM" id="MobiDB-lite"/>
    </source>
</evidence>
<evidence type="ECO:0000313" key="2">
    <source>
        <dbReference type="EMBL" id="KAJ8320559.1"/>
    </source>
</evidence>
<feature type="compositionally biased region" description="Polar residues" evidence="1">
    <location>
        <begin position="143"/>
        <end position="158"/>
    </location>
</feature>
<dbReference type="Proteomes" id="UP001217089">
    <property type="component" value="Unassembled WGS sequence"/>
</dbReference>
<comment type="caution">
    <text evidence="2">The sequence shown here is derived from an EMBL/GenBank/DDBJ whole genome shotgun (WGS) entry which is preliminary data.</text>
</comment>
<sequence>MKYKSFSLHYVQKHHSLFYVLGYRVFIHGAAATPIKLVDAMAEHGKKAGLKNVEIFHIHTEGPGTYNKPEFEDKSLIKAQNDNPKDKGLIKAQNDSPKDKGLTETQNGNQKDKGLIKAQNDSPKDNGLFETQNTNQKVKDLMETQNDNPNQRSNGNPE</sequence>
<protein>
    <submittedName>
        <fullName evidence="2">Uncharacterized protein</fullName>
    </submittedName>
</protein>
<keyword evidence="3" id="KW-1185">Reference proteome</keyword>
<feature type="region of interest" description="Disordered" evidence="1">
    <location>
        <begin position="61"/>
        <end position="158"/>
    </location>
</feature>
<dbReference type="Gene3D" id="3.40.1080.10">
    <property type="entry name" value="Glutaconate Coenzyme A-transferase"/>
    <property type="match status" value="1"/>
</dbReference>
<dbReference type="EMBL" id="JARBDR010000141">
    <property type="protein sequence ID" value="KAJ8320559.1"/>
    <property type="molecule type" value="Genomic_DNA"/>
</dbReference>
<organism evidence="2 3">
    <name type="scientific">Tegillarca granosa</name>
    <name type="common">Malaysian cockle</name>
    <name type="synonym">Anadara granosa</name>
    <dbReference type="NCBI Taxonomy" id="220873"/>
    <lineage>
        <taxon>Eukaryota</taxon>
        <taxon>Metazoa</taxon>
        <taxon>Spiralia</taxon>
        <taxon>Lophotrochozoa</taxon>
        <taxon>Mollusca</taxon>
        <taxon>Bivalvia</taxon>
        <taxon>Autobranchia</taxon>
        <taxon>Pteriomorphia</taxon>
        <taxon>Arcoida</taxon>
        <taxon>Arcoidea</taxon>
        <taxon>Arcidae</taxon>
        <taxon>Tegillarca</taxon>
    </lineage>
</organism>
<evidence type="ECO:0000313" key="3">
    <source>
        <dbReference type="Proteomes" id="UP001217089"/>
    </source>
</evidence>
<gene>
    <name evidence="2" type="ORF">KUTeg_002146</name>
</gene>
<name>A0ABQ9FTH9_TEGGR</name>
<reference evidence="2 3" key="1">
    <citation type="submission" date="2022-12" db="EMBL/GenBank/DDBJ databases">
        <title>Chromosome-level genome of Tegillarca granosa.</title>
        <authorList>
            <person name="Kim J."/>
        </authorList>
    </citation>
    <scope>NUCLEOTIDE SEQUENCE [LARGE SCALE GENOMIC DNA]</scope>
    <source>
        <strain evidence="2">Teg-2019</strain>
        <tissue evidence="2">Adductor muscle</tissue>
    </source>
</reference>
<accession>A0ABQ9FTH9</accession>